<organism evidence="2 3">
    <name type="scientific">Streptomyces stramineus</name>
    <dbReference type="NCBI Taxonomy" id="173861"/>
    <lineage>
        <taxon>Bacteria</taxon>
        <taxon>Bacillati</taxon>
        <taxon>Actinomycetota</taxon>
        <taxon>Actinomycetes</taxon>
        <taxon>Kitasatosporales</taxon>
        <taxon>Streptomycetaceae</taxon>
        <taxon>Streptomyces</taxon>
    </lineage>
</organism>
<evidence type="ECO:0000256" key="1">
    <source>
        <dbReference type="SAM" id="Phobius"/>
    </source>
</evidence>
<dbReference type="RefSeq" id="WP_344087823.1">
    <property type="nucleotide sequence ID" value="NZ_BAAAHB010000011.1"/>
</dbReference>
<accession>A0ABN0ZNK3</accession>
<keyword evidence="3" id="KW-1185">Reference proteome</keyword>
<keyword evidence="1" id="KW-0812">Transmembrane</keyword>
<dbReference type="EMBL" id="BAAAHB010000011">
    <property type="protein sequence ID" value="GAA0453841.1"/>
    <property type="molecule type" value="Genomic_DNA"/>
</dbReference>
<keyword evidence="1" id="KW-0472">Membrane</keyword>
<reference evidence="2 3" key="1">
    <citation type="journal article" date="2019" name="Int. J. Syst. Evol. Microbiol.">
        <title>The Global Catalogue of Microorganisms (GCM) 10K type strain sequencing project: providing services to taxonomists for standard genome sequencing and annotation.</title>
        <authorList>
            <consortium name="The Broad Institute Genomics Platform"/>
            <consortium name="The Broad Institute Genome Sequencing Center for Infectious Disease"/>
            <person name="Wu L."/>
            <person name="Ma J."/>
        </authorList>
    </citation>
    <scope>NUCLEOTIDE SEQUENCE [LARGE SCALE GENOMIC DNA]</scope>
    <source>
        <strain evidence="2 3">JCM 10649</strain>
    </source>
</reference>
<evidence type="ECO:0000313" key="3">
    <source>
        <dbReference type="Proteomes" id="UP001499895"/>
    </source>
</evidence>
<gene>
    <name evidence="2" type="ORF">GCM10009544_15760</name>
</gene>
<keyword evidence="1" id="KW-1133">Transmembrane helix</keyword>
<dbReference type="Proteomes" id="UP001499895">
    <property type="component" value="Unassembled WGS sequence"/>
</dbReference>
<name>A0ABN0ZNK3_9ACTN</name>
<sequence>MTISLWTVALFAGGLVFIVSHDAIERRRRNRRVQAAHHARAADRTLPVLPEEAFLLGHEPLDDAAITDQTALGIQEITAYLAKEAER</sequence>
<protein>
    <submittedName>
        <fullName evidence="2">Uncharacterized protein</fullName>
    </submittedName>
</protein>
<evidence type="ECO:0000313" key="2">
    <source>
        <dbReference type="EMBL" id="GAA0453841.1"/>
    </source>
</evidence>
<feature type="transmembrane region" description="Helical" evidence="1">
    <location>
        <begin position="6"/>
        <end position="24"/>
    </location>
</feature>
<proteinExistence type="predicted"/>
<comment type="caution">
    <text evidence="2">The sequence shown here is derived from an EMBL/GenBank/DDBJ whole genome shotgun (WGS) entry which is preliminary data.</text>
</comment>